<reference evidence="2 3" key="1">
    <citation type="submission" date="2014-06" db="EMBL/GenBank/DDBJ databases">
        <title>The Genome of the Aflatoxigenic Filamentous Fungus Aspergillus nomius.</title>
        <authorList>
            <person name="Moore M.G."/>
            <person name="Shannon B.M."/>
            <person name="Brian M.M."/>
        </authorList>
    </citation>
    <scope>NUCLEOTIDE SEQUENCE [LARGE SCALE GENOMIC DNA]</scope>
    <source>
        <strain evidence="2 3">NRRL 13137</strain>
    </source>
</reference>
<dbReference type="EMBL" id="JNOM01000179">
    <property type="protein sequence ID" value="KNG84958.1"/>
    <property type="molecule type" value="Genomic_DNA"/>
</dbReference>
<gene>
    <name evidence="2" type="ORF">ANOM_006790</name>
</gene>
<dbReference type="Proteomes" id="UP000037505">
    <property type="component" value="Unassembled WGS sequence"/>
</dbReference>
<dbReference type="InterPro" id="IPR052985">
    <property type="entry name" value="CoA-trans_III_biosynth/detox"/>
</dbReference>
<dbReference type="GO" id="GO:0003824">
    <property type="term" value="F:catalytic activity"/>
    <property type="evidence" value="ECO:0007669"/>
    <property type="project" value="InterPro"/>
</dbReference>
<dbReference type="GeneID" id="26808594"/>
<proteinExistence type="inferred from homology"/>
<dbReference type="RefSeq" id="XP_015405881.1">
    <property type="nucleotide sequence ID" value="XM_015552046.1"/>
</dbReference>
<dbReference type="PANTHER" id="PTHR48229:SF1">
    <property type="entry name" value="ALPHA METHYLACYL-COA RACEMASE-RELATED"/>
    <property type="match status" value="1"/>
</dbReference>
<comment type="similarity">
    <text evidence="1">Belongs to the CoA-transferase III family.</text>
</comment>
<keyword evidence="3" id="KW-1185">Reference proteome</keyword>
<evidence type="ECO:0000256" key="1">
    <source>
        <dbReference type="ARBA" id="ARBA00008383"/>
    </source>
</evidence>
<name>A0A0L1J0P4_ASPN3</name>
<dbReference type="InterPro" id="IPR003673">
    <property type="entry name" value="CoA-Trfase_fam_III"/>
</dbReference>
<organism evidence="2 3">
    <name type="scientific">Aspergillus nomiae NRRL (strain ATCC 15546 / NRRL 13137 / CBS 260.88 / M93)</name>
    <dbReference type="NCBI Taxonomy" id="1509407"/>
    <lineage>
        <taxon>Eukaryota</taxon>
        <taxon>Fungi</taxon>
        <taxon>Dikarya</taxon>
        <taxon>Ascomycota</taxon>
        <taxon>Pezizomycotina</taxon>
        <taxon>Eurotiomycetes</taxon>
        <taxon>Eurotiomycetidae</taxon>
        <taxon>Eurotiales</taxon>
        <taxon>Aspergillaceae</taxon>
        <taxon>Aspergillus</taxon>
        <taxon>Aspergillus subgen. Circumdati</taxon>
    </lineage>
</organism>
<evidence type="ECO:0008006" key="4">
    <source>
        <dbReference type="Google" id="ProtNLM"/>
    </source>
</evidence>
<dbReference type="InterPro" id="IPR023606">
    <property type="entry name" value="CoA-Trfase_III_dom_1_sf"/>
</dbReference>
<evidence type="ECO:0000313" key="2">
    <source>
        <dbReference type="EMBL" id="KNG84958.1"/>
    </source>
</evidence>
<dbReference type="PANTHER" id="PTHR48229">
    <property type="entry name" value="CAIB/BAIF FAMILY ENZYME (AFU_ORTHOLOGUE AFUA_1G05360)-RELATED"/>
    <property type="match status" value="1"/>
</dbReference>
<sequence length="576" mass="62718">MSSTHETVPSPDLYGPGTFVDKEFLPVPDDARRVLEILAKATPGFTKDPHVWDSVTFEGHAEPIIPGPLKAPVVAAALHAMCGIVGNELLAERDGQAAYNQSVTINTDQAAIWLGSILTARINGSDVSELASMGKGASVFKRDFQKGVFDNPLRLRTTAIYPTKTTGVWYQLHGSLNADPVLRAIGVDPATQCETPAEAYQTIREQTQKFTADELEMIMVKNGFCGSICYTPDGWKQTLMGKRLERHPFVNYSRESYAIPTPPVPLPALVDKRPLAGIKVVEMVRIIAGPVIGTTLAAFGADVIRVNCSGLPDLNTLQLTLNAGVRTVDLDIRKDEDLARLHELVQDADVFIQGFRPGALARKGLGLTNLLEMAGKRGKGIVYVEENAYGPDGPFYERPGWQQIGDAASGSSYVTGRSLGYTDGTSVLPPLPISDMTTGLVGALGALMALRDRARHGGSYRALSSLVAADVISLEPEVGLYSPDVVRKNVETFQWGVMEPSQYVSELLMVVLNGWKMVYPEYFSPESPIMTTFENGHWGHMQLLSPVVKLGESAVTPHWTTGPVPHCYYDRHISWL</sequence>
<dbReference type="OrthoDB" id="2308815at2759"/>
<evidence type="ECO:0000313" key="3">
    <source>
        <dbReference type="Proteomes" id="UP000037505"/>
    </source>
</evidence>
<dbReference type="SUPFAM" id="SSF89796">
    <property type="entry name" value="CoA-transferase family III (CaiB/BaiF)"/>
    <property type="match status" value="2"/>
</dbReference>
<protein>
    <recommendedName>
        <fullName evidence="4">Alpha methylacyl-CoA racemase</fullName>
    </recommendedName>
</protein>
<dbReference type="STRING" id="1509407.A0A0L1J0P4"/>
<dbReference type="Gene3D" id="3.40.50.10540">
    <property type="entry name" value="Crotonobetainyl-coa:carnitine coa-transferase, domain 1"/>
    <property type="match status" value="1"/>
</dbReference>
<accession>A0A0L1J0P4</accession>
<dbReference type="AlphaFoldDB" id="A0A0L1J0P4"/>
<comment type="caution">
    <text evidence="2">The sequence shown here is derived from an EMBL/GenBank/DDBJ whole genome shotgun (WGS) entry which is preliminary data.</text>
</comment>
<dbReference type="Pfam" id="PF02515">
    <property type="entry name" value="CoA_transf_3"/>
    <property type="match status" value="1"/>
</dbReference>